<dbReference type="InterPro" id="IPR020803">
    <property type="entry name" value="MeTfrase_dom"/>
</dbReference>
<dbReference type="Pfam" id="PF13649">
    <property type="entry name" value="Methyltransf_25"/>
    <property type="match status" value="1"/>
</dbReference>
<dbReference type="Proteomes" id="UP001230908">
    <property type="component" value="Unassembled WGS sequence"/>
</dbReference>
<gene>
    <name evidence="3" type="ORF">RB614_33400</name>
</gene>
<dbReference type="InterPro" id="IPR029063">
    <property type="entry name" value="SAM-dependent_MTases_sf"/>
</dbReference>
<keyword evidence="3" id="KW-0489">Methyltransferase</keyword>
<feature type="domain" description="Polyketide synthase-like methyltransferase" evidence="2">
    <location>
        <begin position="47"/>
        <end position="290"/>
    </location>
</feature>
<dbReference type="GO" id="GO:0008168">
    <property type="term" value="F:methyltransferase activity"/>
    <property type="evidence" value="ECO:0007669"/>
    <property type="project" value="UniProtKB-KW"/>
</dbReference>
<evidence type="ECO:0000313" key="4">
    <source>
        <dbReference type="Proteomes" id="UP001230908"/>
    </source>
</evidence>
<keyword evidence="4" id="KW-1185">Reference proteome</keyword>
<name>A0ABU0ZQX3_9ACTN</name>
<dbReference type="RefSeq" id="WP_308716691.1">
    <property type="nucleotide sequence ID" value="NZ_JAVHUY010000041.1"/>
</dbReference>
<sequence length="295" mass="32061">MRSQSTESATTEHVNRVADYYDANTRRFLRFGESSSNDAIHRGLWTPGVTNPTEAADAVNRLVVERLSGQVPAGEGRVLDLGCGVGATVVRLARAMDAQVTGVTISRVQAEIAEKRLAAEGLADRCQVVQGDFARLPAEPRYHAMVAIESVVHAPSLAELISSLAARLLPGGRLVLCDDWMTGKDRGLPARERCLGRFRAGWRIGSLHTVAEFAAMGESAGLRLLEDLDLTAYLRLGRPRDRAIDLVLAAAGTLPGLRGRLVEMPFWANLIGGSALQAGLSRRWLEYRLLVLERV</sequence>
<keyword evidence="1" id="KW-0808">Transferase</keyword>
<dbReference type="InterPro" id="IPR041698">
    <property type="entry name" value="Methyltransf_25"/>
</dbReference>
<dbReference type="GO" id="GO:0032259">
    <property type="term" value="P:methylation"/>
    <property type="evidence" value="ECO:0007669"/>
    <property type="project" value="UniProtKB-KW"/>
</dbReference>
<comment type="caution">
    <text evidence="3">The sequence shown here is derived from an EMBL/GenBank/DDBJ whole genome shotgun (WGS) entry which is preliminary data.</text>
</comment>
<evidence type="ECO:0000259" key="2">
    <source>
        <dbReference type="SMART" id="SM00828"/>
    </source>
</evidence>
<dbReference type="SUPFAM" id="SSF53335">
    <property type="entry name" value="S-adenosyl-L-methionine-dependent methyltransferases"/>
    <property type="match status" value="1"/>
</dbReference>
<evidence type="ECO:0000313" key="3">
    <source>
        <dbReference type="EMBL" id="MDQ7909431.1"/>
    </source>
</evidence>
<organism evidence="3 4">
    <name type="scientific">Phytohabitans maris</name>
    <dbReference type="NCBI Taxonomy" id="3071409"/>
    <lineage>
        <taxon>Bacteria</taxon>
        <taxon>Bacillati</taxon>
        <taxon>Actinomycetota</taxon>
        <taxon>Actinomycetes</taxon>
        <taxon>Micromonosporales</taxon>
        <taxon>Micromonosporaceae</taxon>
    </lineage>
</organism>
<protein>
    <submittedName>
        <fullName evidence="3">Methyltransferase domain-containing protein</fullName>
    </submittedName>
</protein>
<dbReference type="EMBL" id="JAVHUY010000041">
    <property type="protein sequence ID" value="MDQ7909431.1"/>
    <property type="molecule type" value="Genomic_DNA"/>
</dbReference>
<reference evidence="3 4" key="1">
    <citation type="submission" date="2023-08" db="EMBL/GenBank/DDBJ databases">
        <title>Phytohabitans sansha sp. nov., isolated from marine sediment.</title>
        <authorList>
            <person name="Zhao Y."/>
            <person name="Yi K."/>
        </authorList>
    </citation>
    <scope>NUCLEOTIDE SEQUENCE [LARGE SCALE GENOMIC DNA]</scope>
    <source>
        <strain evidence="3 4">ZYX-F-186</strain>
    </source>
</reference>
<dbReference type="SMART" id="SM00828">
    <property type="entry name" value="PKS_MT"/>
    <property type="match status" value="1"/>
</dbReference>
<dbReference type="PANTHER" id="PTHR44742:SF2">
    <property type="entry name" value="24-METHYLENESTEROL C-METHYLTRANSFERASE 2"/>
    <property type="match status" value="1"/>
</dbReference>
<dbReference type="CDD" id="cd02440">
    <property type="entry name" value="AdoMet_MTases"/>
    <property type="match status" value="1"/>
</dbReference>
<evidence type="ECO:0000256" key="1">
    <source>
        <dbReference type="ARBA" id="ARBA00022679"/>
    </source>
</evidence>
<proteinExistence type="predicted"/>
<dbReference type="Gene3D" id="3.40.50.150">
    <property type="entry name" value="Vaccinia Virus protein VP39"/>
    <property type="match status" value="1"/>
</dbReference>
<dbReference type="PANTHER" id="PTHR44742">
    <property type="match status" value="1"/>
</dbReference>
<accession>A0ABU0ZQX3</accession>